<dbReference type="CDD" id="cd16343">
    <property type="entry name" value="LMWPTP"/>
    <property type="match status" value="1"/>
</dbReference>
<organism evidence="7 8">
    <name type="scientific">Acinetobacter sedimenti</name>
    <dbReference type="NCBI Taxonomy" id="2919922"/>
    <lineage>
        <taxon>Bacteria</taxon>
        <taxon>Pseudomonadati</taxon>
        <taxon>Pseudomonadota</taxon>
        <taxon>Gammaproteobacteria</taxon>
        <taxon>Moraxellales</taxon>
        <taxon>Moraxellaceae</taxon>
        <taxon>Acinetobacter</taxon>
    </lineage>
</organism>
<keyword evidence="8" id="KW-1185">Reference proteome</keyword>
<evidence type="ECO:0000259" key="6">
    <source>
        <dbReference type="SMART" id="SM00226"/>
    </source>
</evidence>
<comment type="similarity">
    <text evidence="1">Belongs to the low molecular weight phosphotyrosine protein phosphatase family.</text>
</comment>
<dbReference type="GO" id="GO:0004725">
    <property type="term" value="F:protein tyrosine phosphatase activity"/>
    <property type="evidence" value="ECO:0007669"/>
    <property type="project" value="UniProtKB-EC"/>
</dbReference>
<evidence type="ECO:0000313" key="7">
    <source>
        <dbReference type="EMBL" id="MCJ8146540.1"/>
    </source>
</evidence>
<reference evidence="7" key="1">
    <citation type="submission" date="2022-02" db="EMBL/GenBank/DDBJ databases">
        <title>Acinetobacter A3.8 sp. nov., isolated from Sediment (Zhairuo Island).</title>
        <authorList>
            <person name="Zheng K."/>
        </authorList>
    </citation>
    <scope>NUCLEOTIDE SEQUENCE</scope>
    <source>
        <strain evidence="7">A3.8</strain>
    </source>
</reference>
<evidence type="ECO:0000256" key="2">
    <source>
        <dbReference type="ARBA" id="ARBA00013064"/>
    </source>
</evidence>
<sequence>MSNTADQNFNKRQDQPSQITQPFKVLCVCLGNICRSPTAEVILQQQALRAGLNIQVDSAGTSNYHPNKAPDSRSQRHALAHGYDLSRLRARQLQLADFQDFDLILAMDHENYADILKLKAQLDQVNSKVAMMSEHDASYPKQSLPDPYYGGEDGFERVIAQCESSSRAWVQYWQSQNIG</sequence>
<evidence type="ECO:0000256" key="3">
    <source>
        <dbReference type="ARBA" id="ARBA00022801"/>
    </source>
</evidence>
<feature type="active site" evidence="5">
    <location>
        <position position="35"/>
    </location>
</feature>
<dbReference type="RefSeq" id="WP_241571223.1">
    <property type="nucleotide sequence ID" value="NZ_JAKUML010000008.1"/>
</dbReference>
<name>A0A9X1WZX7_9GAMM</name>
<accession>A0A9X1WZX7</accession>
<dbReference type="EMBL" id="JAKUML010000008">
    <property type="protein sequence ID" value="MCJ8146540.1"/>
    <property type="molecule type" value="Genomic_DNA"/>
</dbReference>
<dbReference type="InterPro" id="IPR023485">
    <property type="entry name" value="Ptyr_pPase"/>
</dbReference>
<dbReference type="AlphaFoldDB" id="A0A9X1WZX7"/>
<evidence type="ECO:0000256" key="1">
    <source>
        <dbReference type="ARBA" id="ARBA00011063"/>
    </source>
</evidence>
<keyword evidence="4" id="KW-0904">Protein phosphatase</keyword>
<dbReference type="EC" id="3.1.3.48" evidence="2"/>
<protein>
    <recommendedName>
        <fullName evidence="2">protein-tyrosine-phosphatase</fullName>
        <ecNumber evidence="2">3.1.3.48</ecNumber>
    </recommendedName>
</protein>
<feature type="active site" description="Proton donor" evidence="5">
    <location>
        <position position="146"/>
    </location>
</feature>
<dbReference type="InterPro" id="IPR017867">
    <property type="entry name" value="Tyr_phospatase_low_mol_wt"/>
</dbReference>
<dbReference type="Proteomes" id="UP001139701">
    <property type="component" value="Unassembled WGS sequence"/>
</dbReference>
<dbReference type="InterPro" id="IPR050438">
    <property type="entry name" value="LMW_PTPase"/>
</dbReference>
<feature type="domain" description="Phosphotyrosine protein phosphatase I" evidence="6">
    <location>
        <begin position="23"/>
        <end position="172"/>
    </location>
</feature>
<gene>
    <name evidence="7" type="ORF">MKI79_06440</name>
</gene>
<comment type="caution">
    <text evidence="7">The sequence shown here is derived from an EMBL/GenBank/DDBJ whole genome shotgun (WGS) entry which is preliminary data.</text>
</comment>
<keyword evidence="3" id="KW-0378">Hydrolase</keyword>
<evidence type="ECO:0000256" key="4">
    <source>
        <dbReference type="ARBA" id="ARBA00022912"/>
    </source>
</evidence>
<dbReference type="PANTHER" id="PTHR11717">
    <property type="entry name" value="LOW MOLECULAR WEIGHT PROTEIN TYROSINE PHOSPHATASE"/>
    <property type="match status" value="1"/>
</dbReference>
<proteinExistence type="inferred from homology"/>
<dbReference type="Gene3D" id="3.40.50.2300">
    <property type="match status" value="1"/>
</dbReference>
<dbReference type="SUPFAM" id="SSF52788">
    <property type="entry name" value="Phosphotyrosine protein phosphatases I"/>
    <property type="match status" value="1"/>
</dbReference>
<evidence type="ECO:0000313" key="8">
    <source>
        <dbReference type="Proteomes" id="UP001139701"/>
    </source>
</evidence>
<dbReference type="SMART" id="SM00226">
    <property type="entry name" value="LMWPc"/>
    <property type="match status" value="1"/>
</dbReference>
<dbReference type="PRINTS" id="PR00719">
    <property type="entry name" value="LMWPTPASE"/>
</dbReference>
<dbReference type="Pfam" id="PF01451">
    <property type="entry name" value="LMWPc"/>
    <property type="match status" value="1"/>
</dbReference>
<evidence type="ECO:0000256" key="5">
    <source>
        <dbReference type="PIRSR" id="PIRSR617867-1"/>
    </source>
</evidence>
<feature type="active site" description="Nucleophile" evidence="5">
    <location>
        <position position="29"/>
    </location>
</feature>
<dbReference type="PANTHER" id="PTHR11717:SF7">
    <property type="entry name" value="LOW MOLECULAR WEIGHT PHOSPHOTYROSINE PROTEIN PHOSPHATASE"/>
    <property type="match status" value="1"/>
</dbReference>
<dbReference type="InterPro" id="IPR036196">
    <property type="entry name" value="Ptyr_pPase_sf"/>
</dbReference>